<comment type="caution">
    <text evidence="4">The sequence shown here is derived from an EMBL/GenBank/DDBJ whole genome shotgun (WGS) entry which is preliminary data.</text>
</comment>
<gene>
    <name evidence="4" type="ORF">GALL_251120</name>
</gene>
<reference evidence="4" key="1">
    <citation type="submission" date="2016-10" db="EMBL/GenBank/DDBJ databases">
        <title>Sequence of Gallionella enrichment culture.</title>
        <authorList>
            <person name="Poehlein A."/>
            <person name="Muehling M."/>
            <person name="Daniel R."/>
        </authorList>
    </citation>
    <scope>NUCLEOTIDE SEQUENCE</scope>
</reference>
<dbReference type="EMBL" id="MLJW01000219">
    <property type="protein sequence ID" value="OIQ92897.1"/>
    <property type="molecule type" value="Genomic_DNA"/>
</dbReference>
<feature type="domain" description="HTH deoR-type" evidence="3">
    <location>
        <begin position="3"/>
        <end position="62"/>
    </location>
</feature>
<keyword evidence="2" id="KW-0804">Transcription</keyword>
<dbReference type="InterPro" id="IPR026881">
    <property type="entry name" value="WYL_dom"/>
</dbReference>
<dbReference type="InterPro" id="IPR013196">
    <property type="entry name" value="HTH_11"/>
</dbReference>
<dbReference type="PROSITE" id="PS51000">
    <property type="entry name" value="HTH_DEOR_2"/>
    <property type="match status" value="1"/>
</dbReference>
<dbReference type="PANTHER" id="PTHR34580">
    <property type="match status" value="1"/>
</dbReference>
<name>A0A1J5RAR3_9ZZZZ</name>
<dbReference type="InterPro" id="IPR036390">
    <property type="entry name" value="WH_DNA-bd_sf"/>
</dbReference>
<dbReference type="InterPro" id="IPR036388">
    <property type="entry name" value="WH-like_DNA-bd_sf"/>
</dbReference>
<dbReference type="PANTHER" id="PTHR34580:SF3">
    <property type="entry name" value="PROTEIN PAFB"/>
    <property type="match status" value="1"/>
</dbReference>
<organism evidence="4">
    <name type="scientific">mine drainage metagenome</name>
    <dbReference type="NCBI Taxonomy" id="410659"/>
    <lineage>
        <taxon>unclassified sequences</taxon>
        <taxon>metagenomes</taxon>
        <taxon>ecological metagenomes</taxon>
    </lineage>
</organism>
<dbReference type="Pfam" id="PF08279">
    <property type="entry name" value="HTH_11"/>
    <property type="match status" value="1"/>
</dbReference>
<proteinExistence type="predicted"/>
<protein>
    <submittedName>
        <fullName evidence="4">HTH domain protein</fullName>
    </submittedName>
</protein>
<dbReference type="AlphaFoldDB" id="A0A1J5RAR3"/>
<dbReference type="Pfam" id="PF13280">
    <property type="entry name" value="WYL"/>
    <property type="match status" value="1"/>
</dbReference>
<sequence>MDRTERFYMIDQLLGEQRVVPFAVLRERLGVSRATVKRDLEYLRNRLNAPIVWDREQGGYRFSEVERTGGQYELPGLWFSASEIHALLTMQHLLAGLDSGGLLGPHIQPLLVRLRSLLGSADNPSGEIQKRIRILGIAARRMDLDHFAVVGSSLLRRRRLQIAYFVRTRNEISEREVSPQRLVHYRENWYLDAWCHLRHELRSFSVDAIRSAEILDTVARNVSEKTLDEVLGSGYGIFSGRRVQWAKLRFSSQRSRWVASEQWHPQQRGSFDRDERYLLEIPYSNHRELLMDILKFGRDVEVLAPVKLWRAVCEELQASSQLYANRAT</sequence>
<dbReference type="SUPFAM" id="SSF46785">
    <property type="entry name" value="Winged helix' DNA-binding domain"/>
    <property type="match status" value="1"/>
</dbReference>
<dbReference type="PROSITE" id="PS52050">
    <property type="entry name" value="WYL"/>
    <property type="match status" value="1"/>
</dbReference>
<dbReference type="Pfam" id="PF25583">
    <property type="entry name" value="WCX"/>
    <property type="match status" value="1"/>
</dbReference>
<dbReference type="InterPro" id="IPR057727">
    <property type="entry name" value="WCX_dom"/>
</dbReference>
<evidence type="ECO:0000259" key="3">
    <source>
        <dbReference type="PROSITE" id="PS51000"/>
    </source>
</evidence>
<evidence type="ECO:0000313" key="4">
    <source>
        <dbReference type="EMBL" id="OIQ92897.1"/>
    </source>
</evidence>
<evidence type="ECO:0000256" key="1">
    <source>
        <dbReference type="ARBA" id="ARBA00023015"/>
    </source>
</evidence>
<dbReference type="InterPro" id="IPR001034">
    <property type="entry name" value="DeoR_HTH"/>
</dbReference>
<dbReference type="Gene3D" id="1.10.10.10">
    <property type="entry name" value="Winged helix-like DNA-binding domain superfamily/Winged helix DNA-binding domain"/>
    <property type="match status" value="1"/>
</dbReference>
<dbReference type="GO" id="GO:0003700">
    <property type="term" value="F:DNA-binding transcription factor activity"/>
    <property type="evidence" value="ECO:0007669"/>
    <property type="project" value="InterPro"/>
</dbReference>
<accession>A0A1J5RAR3</accession>
<dbReference type="InterPro" id="IPR051534">
    <property type="entry name" value="CBASS_pafABC_assoc_protein"/>
</dbReference>
<evidence type="ECO:0000256" key="2">
    <source>
        <dbReference type="ARBA" id="ARBA00023163"/>
    </source>
</evidence>
<keyword evidence="1" id="KW-0805">Transcription regulation</keyword>